<comment type="caution">
    <text evidence="1">The sequence shown here is derived from an EMBL/GenBank/DDBJ whole genome shotgun (WGS) entry which is preliminary data.</text>
</comment>
<reference evidence="1 2" key="1">
    <citation type="submission" date="2016-12" db="EMBL/GenBank/DDBJ databases">
        <title>Diversity of luminous bacteria.</title>
        <authorList>
            <person name="Yoshizawa S."/>
            <person name="Kogure K."/>
        </authorList>
    </citation>
    <scope>NUCLEOTIDE SEQUENCE [LARGE SCALE GENOMIC DNA]</scope>
    <source>
        <strain evidence="1 2">ATCC 33715</strain>
    </source>
</reference>
<dbReference type="AlphaFoldDB" id="A0A2S7X2G8"/>
<sequence>MNNEFICVYISQRMRLSVQHLTNPSLQQNSIGETTYIQGWCDKISAPKTLIPSRVLKEYGTIKEASVGFQTFKEQFESQGYEFNVPQPTRLSSPETFDVCFSGFGKADKAELMNLASSHSMEIRKSVTKHLDMLCYGYNVGATKLAKALEQGVMILNAEQFKNFIETGEVPDDVEQEEIKL</sequence>
<accession>A0A2S7X2G8</accession>
<dbReference type="Proteomes" id="UP000239263">
    <property type="component" value="Unassembled WGS sequence"/>
</dbReference>
<dbReference type="Gene3D" id="3.40.50.10190">
    <property type="entry name" value="BRCT domain"/>
    <property type="match status" value="1"/>
</dbReference>
<protein>
    <recommendedName>
        <fullName evidence="3">BRCT domain-containing protein</fullName>
    </recommendedName>
</protein>
<dbReference type="OrthoDB" id="9132890at2"/>
<evidence type="ECO:0008006" key="3">
    <source>
        <dbReference type="Google" id="ProtNLM"/>
    </source>
</evidence>
<name>A0A2S7X2G8_9GAMM</name>
<gene>
    <name evidence="1" type="ORF">BTO22_12845</name>
</gene>
<dbReference type="EMBL" id="MSCO01000002">
    <property type="protein sequence ID" value="PQJ84420.1"/>
    <property type="molecule type" value="Genomic_DNA"/>
</dbReference>
<dbReference type="RefSeq" id="WP_105055883.1">
    <property type="nucleotide sequence ID" value="NZ_CAWNRT010000002.1"/>
</dbReference>
<dbReference type="InterPro" id="IPR036420">
    <property type="entry name" value="BRCT_dom_sf"/>
</dbReference>
<evidence type="ECO:0000313" key="1">
    <source>
        <dbReference type="EMBL" id="PQJ84420.1"/>
    </source>
</evidence>
<dbReference type="SUPFAM" id="SSF52113">
    <property type="entry name" value="BRCT domain"/>
    <property type="match status" value="1"/>
</dbReference>
<organism evidence="1 2">
    <name type="scientific">Aliivibrio sifiae</name>
    <dbReference type="NCBI Taxonomy" id="566293"/>
    <lineage>
        <taxon>Bacteria</taxon>
        <taxon>Pseudomonadati</taxon>
        <taxon>Pseudomonadota</taxon>
        <taxon>Gammaproteobacteria</taxon>
        <taxon>Vibrionales</taxon>
        <taxon>Vibrionaceae</taxon>
        <taxon>Aliivibrio</taxon>
    </lineage>
</organism>
<evidence type="ECO:0000313" key="2">
    <source>
        <dbReference type="Proteomes" id="UP000239263"/>
    </source>
</evidence>
<proteinExistence type="predicted"/>